<evidence type="ECO:0000256" key="6">
    <source>
        <dbReference type="ARBA" id="ARBA00022989"/>
    </source>
</evidence>
<feature type="transmembrane region" description="Helical" evidence="9">
    <location>
        <begin position="49"/>
        <end position="70"/>
    </location>
</feature>
<comment type="similarity">
    <text evidence="2">Belongs to the SPCS1 family.</text>
</comment>
<evidence type="ECO:0000256" key="3">
    <source>
        <dbReference type="ARBA" id="ARBA00017059"/>
    </source>
</evidence>
<keyword evidence="7 9" id="KW-0472">Membrane</keyword>
<evidence type="ECO:0000256" key="7">
    <source>
        <dbReference type="ARBA" id="ARBA00023136"/>
    </source>
</evidence>
<evidence type="ECO:0000256" key="2">
    <source>
        <dbReference type="ARBA" id="ARBA00005245"/>
    </source>
</evidence>
<comment type="subcellular location">
    <subcellularLocation>
        <location evidence="1">Endoplasmic reticulum membrane</location>
        <topology evidence="1">Multi-pass membrane protein</topology>
    </subcellularLocation>
</comment>
<dbReference type="GO" id="GO:0006465">
    <property type="term" value="P:signal peptide processing"/>
    <property type="evidence" value="ECO:0007669"/>
    <property type="project" value="InterPro"/>
</dbReference>
<gene>
    <name evidence="10" type="ORF">BJ508DRAFT_413148</name>
</gene>
<organism evidence="10 11">
    <name type="scientific">Ascobolus immersus RN42</name>
    <dbReference type="NCBI Taxonomy" id="1160509"/>
    <lineage>
        <taxon>Eukaryota</taxon>
        <taxon>Fungi</taxon>
        <taxon>Dikarya</taxon>
        <taxon>Ascomycota</taxon>
        <taxon>Pezizomycotina</taxon>
        <taxon>Pezizomycetes</taxon>
        <taxon>Pezizales</taxon>
        <taxon>Ascobolaceae</taxon>
        <taxon>Ascobolus</taxon>
    </lineage>
</organism>
<name>A0A3N4II05_ASCIM</name>
<dbReference type="GO" id="GO:0045047">
    <property type="term" value="P:protein targeting to ER"/>
    <property type="evidence" value="ECO:0007669"/>
    <property type="project" value="TreeGrafter"/>
</dbReference>
<dbReference type="Pfam" id="PF06645">
    <property type="entry name" value="SPC12"/>
    <property type="match status" value="1"/>
</dbReference>
<sequence length="86" mass="9557">MDPVYKVLDGFIDFEGQKLVEQISSTCLVAVGLVSLTVGFALQDLVYTLYIMGAGLILTMLVTVPPWPFYNRNAPRFLGVKTEKDE</sequence>
<reference evidence="10 11" key="1">
    <citation type="journal article" date="2018" name="Nat. Ecol. Evol.">
        <title>Pezizomycetes genomes reveal the molecular basis of ectomycorrhizal truffle lifestyle.</title>
        <authorList>
            <person name="Murat C."/>
            <person name="Payen T."/>
            <person name="Noel B."/>
            <person name="Kuo A."/>
            <person name="Morin E."/>
            <person name="Chen J."/>
            <person name="Kohler A."/>
            <person name="Krizsan K."/>
            <person name="Balestrini R."/>
            <person name="Da Silva C."/>
            <person name="Montanini B."/>
            <person name="Hainaut M."/>
            <person name="Levati E."/>
            <person name="Barry K.W."/>
            <person name="Belfiori B."/>
            <person name="Cichocki N."/>
            <person name="Clum A."/>
            <person name="Dockter R.B."/>
            <person name="Fauchery L."/>
            <person name="Guy J."/>
            <person name="Iotti M."/>
            <person name="Le Tacon F."/>
            <person name="Lindquist E.A."/>
            <person name="Lipzen A."/>
            <person name="Malagnac F."/>
            <person name="Mello A."/>
            <person name="Molinier V."/>
            <person name="Miyauchi S."/>
            <person name="Poulain J."/>
            <person name="Riccioni C."/>
            <person name="Rubini A."/>
            <person name="Sitrit Y."/>
            <person name="Splivallo R."/>
            <person name="Traeger S."/>
            <person name="Wang M."/>
            <person name="Zifcakova L."/>
            <person name="Wipf D."/>
            <person name="Zambonelli A."/>
            <person name="Paolocci F."/>
            <person name="Nowrousian M."/>
            <person name="Ottonello S."/>
            <person name="Baldrian P."/>
            <person name="Spatafora J.W."/>
            <person name="Henrissat B."/>
            <person name="Nagy L.G."/>
            <person name="Aury J.M."/>
            <person name="Wincker P."/>
            <person name="Grigoriev I.V."/>
            <person name="Bonfante P."/>
            <person name="Martin F.M."/>
        </authorList>
    </citation>
    <scope>NUCLEOTIDE SEQUENCE [LARGE SCALE GENOMIC DNA]</scope>
    <source>
        <strain evidence="10 11">RN42</strain>
    </source>
</reference>
<keyword evidence="6 9" id="KW-1133">Transmembrane helix</keyword>
<accession>A0A3N4II05</accession>
<keyword evidence="11" id="KW-1185">Reference proteome</keyword>
<dbReference type="PANTHER" id="PTHR13202:SF0">
    <property type="entry name" value="SIGNAL PEPTIDASE COMPLEX SUBUNIT 1"/>
    <property type="match status" value="1"/>
</dbReference>
<evidence type="ECO:0000256" key="1">
    <source>
        <dbReference type="ARBA" id="ARBA00004477"/>
    </source>
</evidence>
<keyword evidence="4 9" id="KW-0812">Transmembrane</keyword>
<dbReference type="GO" id="GO:0005787">
    <property type="term" value="C:signal peptidase complex"/>
    <property type="evidence" value="ECO:0007669"/>
    <property type="project" value="InterPro"/>
</dbReference>
<evidence type="ECO:0000256" key="5">
    <source>
        <dbReference type="ARBA" id="ARBA00022824"/>
    </source>
</evidence>
<comment type="function">
    <text evidence="8">Component of the signal peptidase complex (SPC) which catalyzes the cleavage of N-terminal signal sequences from nascent proteins as they are translocated into the lumen of the endoplasmic reticulum. Dispensable for SPC enzymatic activity.</text>
</comment>
<evidence type="ECO:0000256" key="9">
    <source>
        <dbReference type="SAM" id="Phobius"/>
    </source>
</evidence>
<protein>
    <recommendedName>
        <fullName evidence="3">Signal peptidase complex subunit 1</fullName>
    </recommendedName>
</protein>
<keyword evidence="5" id="KW-0256">Endoplasmic reticulum</keyword>
<dbReference type="STRING" id="1160509.A0A3N4II05"/>
<dbReference type="Proteomes" id="UP000275078">
    <property type="component" value="Unassembled WGS sequence"/>
</dbReference>
<dbReference type="InterPro" id="IPR009542">
    <property type="entry name" value="Spc1/SPCS1"/>
</dbReference>
<evidence type="ECO:0000313" key="11">
    <source>
        <dbReference type="Proteomes" id="UP000275078"/>
    </source>
</evidence>
<evidence type="ECO:0000313" key="10">
    <source>
        <dbReference type="EMBL" id="RPA83811.1"/>
    </source>
</evidence>
<proteinExistence type="inferred from homology"/>
<dbReference type="AlphaFoldDB" id="A0A3N4II05"/>
<dbReference type="OrthoDB" id="263893at2759"/>
<dbReference type="EMBL" id="ML119662">
    <property type="protein sequence ID" value="RPA83811.1"/>
    <property type="molecule type" value="Genomic_DNA"/>
</dbReference>
<dbReference type="PANTHER" id="PTHR13202">
    <property type="entry name" value="MICROSOMAL SIGNAL PEPTIDASE 12 KDA SUBUNIT"/>
    <property type="match status" value="1"/>
</dbReference>
<feature type="transmembrane region" description="Helical" evidence="9">
    <location>
        <begin position="23"/>
        <end position="42"/>
    </location>
</feature>
<evidence type="ECO:0000256" key="8">
    <source>
        <dbReference type="ARBA" id="ARBA00045204"/>
    </source>
</evidence>
<evidence type="ECO:0000256" key="4">
    <source>
        <dbReference type="ARBA" id="ARBA00022692"/>
    </source>
</evidence>